<feature type="compositionally biased region" description="Polar residues" evidence="1">
    <location>
        <begin position="428"/>
        <end position="437"/>
    </location>
</feature>
<proteinExistence type="predicted"/>
<keyword evidence="3" id="KW-0969">Cilium</keyword>
<dbReference type="InterPro" id="IPR052563">
    <property type="entry name" value="FliK"/>
</dbReference>
<keyword evidence="4" id="KW-1185">Reference proteome</keyword>
<feature type="compositionally biased region" description="Basic and acidic residues" evidence="1">
    <location>
        <begin position="391"/>
        <end position="408"/>
    </location>
</feature>
<name>A0ABV5B884_9BACL</name>
<dbReference type="Pfam" id="PF02120">
    <property type="entry name" value="Flg_hook"/>
    <property type="match status" value="1"/>
</dbReference>
<evidence type="ECO:0000313" key="4">
    <source>
        <dbReference type="Proteomes" id="UP001580407"/>
    </source>
</evidence>
<keyword evidence="3" id="KW-0966">Cell projection</keyword>
<sequence>MSTIPISSSAPSTVQTGATAGSSPASSAQGNPGFNEALVQVMGAEQNAAAAPGLAASPLQMLAGNGGGLEEGTGDELLDILPDLVKDPDQLDDLLESNPELFTALQAWLAEVQQFLNGAKGSSDGSSDINTASGLSENPATIRFALQDSLAQLLDASTAGEDKAQVTKLLQSLQSVIDPSQASKNGAAPSLAADPSDSVPLFQQKIQQKIQQTGQQTGQSGDRANGNAQSGQANDAAVSGPADTAADNFPVNTVTTAGQLTVQNNGTAPVLHESPVVHMRHFAKEMTEFIVQKLDIVKQNGMSEATIMLRPEHLGHLEVKLSMSNGQLVAQFMTEHGGAKDLLEQQMSHLRASLHNQGIQVNKVEVTHNESLSSHLYQQGQGSGANQQQQQERRSRAHGKEDNDDALKAAEMAEELRTWTKEQRLSDAGQSSFTAQA</sequence>
<dbReference type="Proteomes" id="UP001580407">
    <property type="component" value="Unassembled WGS sequence"/>
</dbReference>
<dbReference type="CDD" id="cd17470">
    <property type="entry name" value="T3SS_Flik_C"/>
    <property type="match status" value="1"/>
</dbReference>
<accession>A0ABV5B884</accession>
<dbReference type="RefSeq" id="WP_375525668.1">
    <property type="nucleotide sequence ID" value="NZ_JBHILM010000013.1"/>
</dbReference>
<gene>
    <name evidence="3" type="ORF">ACE3NQ_13350</name>
</gene>
<feature type="compositionally biased region" description="Low complexity" evidence="1">
    <location>
        <begin position="206"/>
        <end position="219"/>
    </location>
</feature>
<feature type="compositionally biased region" description="Polar residues" evidence="1">
    <location>
        <begin position="220"/>
        <end position="233"/>
    </location>
</feature>
<dbReference type="EMBL" id="JBHILM010000013">
    <property type="protein sequence ID" value="MFB5681902.1"/>
    <property type="molecule type" value="Genomic_DNA"/>
</dbReference>
<dbReference type="PANTHER" id="PTHR37533">
    <property type="entry name" value="FLAGELLAR HOOK-LENGTH CONTROL PROTEIN"/>
    <property type="match status" value="1"/>
</dbReference>
<feature type="compositionally biased region" description="Basic and acidic residues" evidence="1">
    <location>
        <begin position="414"/>
        <end position="425"/>
    </location>
</feature>
<dbReference type="InterPro" id="IPR038610">
    <property type="entry name" value="FliK-like_C_sf"/>
</dbReference>
<evidence type="ECO:0000313" key="3">
    <source>
        <dbReference type="EMBL" id="MFB5681902.1"/>
    </source>
</evidence>
<feature type="compositionally biased region" description="Low complexity" evidence="1">
    <location>
        <begin position="378"/>
        <end position="390"/>
    </location>
</feature>
<organism evidence="3 4">
    <name type="scientific">Paenibacillus terreus</name>
    <dbReference type="NCBI Taxonomy" id="1387834"/>
    <lineage>
        <taxon>Bacteria</taxon>
        <taxon>Bacillati</taxon>
        <taxon>Bacillota</taxon>
        <taxon>Bacilli</taxon>
        <taxon>Bacillales</taxon>
        <taxon>Paenibacillaceae</taxon>
        <taxon>Paenibacillus</taxon>
    </lineage>
</organism>
<feature type="region of interest" description="Disordered" evidence="1">
    <location>
        <begin position="377"/>
        <end position="437"/>
    </location>
</feature>
<comment type="caution">
    <text evidence="3">The sequence shown here is derived from an EMBL/GenBank/DDBJ whole genome shotgun (WGS) entry which is preliminary data.</text>
</comment>
<feature type="domain" description="Flagellar hook-length control protein-like C-terminal" evidence="2">
    <location>
        <begin position="298"/>
        <end position="371"/>
    </location>
</feature>
<protein>
    <submittedName>
        <fullName evidence="3">Flagellar hook-length control protein FliK</fullName>
    </submittedName>
</protein>
<evidence type="ECO:0000259" key="2">
    <source>
        <dbReference type="Pfam" id="PF02120"/>
    </source>
</evidence>
<dbReference type="InterPro" id="IPR021136">
    <property type="entry name" value="Flagellar_hook_control-like_C"/>
</dbReference>
<evidence type="ECO:0000256" key="1">
    <source>
        <dbReference type="SAM" id="MobiDB-lite"/>
    </source>
</evidence>
<reference evidence="3 4" key="1">
    <citation type="submission" date="2024-09" db="EMBL/GenBank/DDBJ databases">
        <authorList>
            <person name="Ruan L."/>
        </authorList>
    </citation>
    <scope>NUCLEOTIDE SEQUENCE [LARGE SCALE GENOMIC DNA]</scope>
    <source>
        <strain evidence="3 4">D33</strain>
    </source>
</reference>
<keyword evidence="3" id="KW-0282">Flagellum</keyword>
<dbReference type="PANTHER" id="PTHR37533:SF2">
    <property type="entry name" value="FLAGELLAR HOOK-LENGTH CONTROL PROTEIN"/>
    <property type="match status" value="1"/>
</dbReference>
<dbReference type="Gene3D" id="3.30.750.140">
    <property type="match status" value="1"/>
</dbReference>
<feature type="region of interest" description="Disordered" evidence="1">
    <location>
        <begin position="206"/>
        <end position="249"/>
    </location>
</feature>
<feature type="region of interest" description="Disordered" evidence="1">
    <location>
        <begin position="1"/>
        <end position="33"/>
    </location>
</feature>